<keyword evidence="2" id="KW-1185">Reference proteome</keyword>
<name>A0ABV0C6U2_9GAMM</name>
<reference evidence="1 2" key="1">
    <citation type="submission" date="2024-04" db="EMBL/GenBank/DDBJ databases">
        <title>WGS of bacteria from Torrens River.</title>
        <authorList>
            <person name="Wyrsch E.R."/>
            <person name="Drigo B."/>
        </authorList>
    </citation>
    <scope>NUCLEOTIDE SEQUENCE [LARGE SCALE GENOMIC DNA]</scope>
    <source>
        <strain evidence="1 2">TWI153</strain>
    </source>
</reference>
<protein>
    <submittedName>
        <fullName evidence="1">Uncharacterized protein</fullName>
    </submittedName>
</protein>
<dbReference type="Proteomes" id="UP001400166">
    <property type="component" value="Unassembled WGS sequence"/>
</dbReference>
<proteinExistence type="predicted"/>
<comment type="caution">
    <text evidence="1">The sequence shown here is derived from an EMBL/GenBank/DDBJ whole genome shotgun (WGS) entry which is preliminary data.</text>
</comment>
<accession>A0ABV0C6U2</accession>
<sequence>MTTNVLDFKAKRITSDSRWSLMIDKYFCYVDDSGFDKIANRAGAAMICAGDARLIDQWKQWFHKGDPDADLPGTYRTLANGQMSDVCISIIEKPIFTVDCKSGSYHAYETFASFCGSGGAAALSCYASNGCSFRCVETASKHDIQTGGSVKFVEIDTQKHNLGPANTTYADLEESFLKRGRIMNLVTGEFANVQPIDEGVLRQALSAGTVALTAPTGHAPRAWTEEEKQAARDAMRRIIAREQASNQD</sequence>
<evidence type="ECO:0000313" key="1">
    <source>
        <dbReference type="EMBL" id="MEN5389980.1"/>
    </source>
</evidence>
<organism evidence="1 2">
    <name type="scientific">Stenotrophomonas hibiscicola</name>
    <dbReference type="NCBI Taxonomy" id="86189"/>
    <lineage>
        <taxon>Bacteria</taxon>
        <taxon>Pseudomonadati</taxon>
        <taxon>Pseudomonadota</taxon>
        <taxon>Gammaproteobacteria</taxon>
        <taxon>Lysobacterales</taxon>
        <taxon>Lysobacteraceae</taxon>
        <taxon>Stenotrophomonas</taxon>
        <taxon>Stenotrophomonas maltophilia group</taxon>
    </lineage>
</organism>
<gene>
    <name evidence="1" type="ORF">ABE587_09130</name>
</gene>
<dbReference type="EMBL" id="JBDJOF010000014">
    <property type="protein sequence ID" value="MEN5389980.1"/>
    <property type="molecule type" value="Genomic_DNA"/>
</dbReference>
<dbReference type="RefSeq" id="WP_346469634.1">
    <property type="nucleotide sequence ID" value="NZ_JBDJOF010000014.1"/>
</dbReference>
<evidence type="ECO:0000313" key="2">
    <source>
        <dbReference type="Proteomes" id="UP001400166"/>
    </source>
</evidence>